<feature type="transmembrane region" description="Helical" evidence="9">
    <location>
        <begin position="401"/>
        <end position="422"/>
    </location>
</feature>
<dbReference type="CDD" id="cd01840">
    <property type="entry name" value="SGNH_hydrolase_yrhL_like"/>
    <property type="match status" value="1"/>
</dbReference>
<dbReference type="PANTHER" id="PTHR23028:SF53">
    <property type="entry name" value="ACYL_TRANSF_3 DOMAIN-CONTAINING PROTEIN"/>
    <property type="match status" value="1"/>
</dbReference>
<organism evidence="11 12">
    <name type="scientific">Gardnerella vaginalis</name>
    <dbReference type="NCBI Taxonomy" id="2702"/>
    <lineage>
        <taxon>Bacteria</taxon>
        <taxon>Bacillati</taxon>
        <taxon>Actinomycetota</taxon>
        <taxon>Actinomycetes</taxon>
        <taxon>Bifidobacteriales</taxon>
        <taxon>Bifidobacteriaceae</taxon>
        <taxon>Gardnerella</taxon>
    </lineage>
</organism>
<name>A0AAW6XX96_GARVA</name>
<feature type="domain" description="Acyltransferase 3" evidence="10">
    <location>
        <begin position="15"/>
        <end position="258"/>
    </location>
</feature>
<feature type="transmembrane region" description="Helical" evidence="9">
    <location>
        <begin position="20"/>
        <end position="37"/>
    </location>
</feature>
<keyword evidence="5 9" id="KW-1133">Transmembrane helix</keyword>
<feature type="transmembrane region" description="Helical" evidence="9">
    <location>
        <begin position="164"/>
        <end position="185"/>
    </location>
</feature>
<feature type="region of interest" description="Disordered" evidence="8">
    <location>
        <begin position="585"/>
        <end position="636"/>
    </location>
</feature>
<dbReference type="AlphaFoldDB" id="A0AAW6XX96"/>
<evidence type="ECO:0000313" key="12">
    <source>
        <dbReference type="Proteomes" id="UP001237784"/>
    </source>
</evidence>
<dbReference type="Gene3D" id="3.40.50.1110">
    <property type="entry name" value="SGNH hydrolase"/>
    <property type="match status" value="1"/>
</dbReference>
<dbReference type="Proteomes" id="UP001237784">
    <property type="component" value="Unassembled WGS sequence"/>
</dbReference>
<feature type="domain" description="Acyltransferase 3" evidence="10">
    <location>
        <begin position="375"/>
        <end position="483"/>
    </location>
</feature>
<feature type="compositionally biased region" description="Low complexity" evidence="8">
    <location>
        <begin position="585"/>
        <end position="610"/>
    </location>
</feature>
<feature type="transmembrane region" description="Helical" evidence="9">
    <location>
        <begin position="43"/>
        <end position="62"/>
    </location>
</feature>
<evidence type="ECO:0000256" key="2">
    <source>
        <dbReference type="ARBA" id="ARBA00022475"/>
    </source>
</evidence>
<evidence type="ECO:0000256" key="8">
    <source>
        <dbReference type="SAM" id="MobiDB-lite"/>
    </source>
</evidence>
<feature type="region of interest" description="Disordered" evidence="8">
    <location>
        <begin position="317"/>
        <end position="351"/>
    </location>
</feature>
<feature type="transmembrane region" description="Helical" evidence="9">
    <location>
        <begin position="192"/>
        <end position="216"/>
    </location>
</feature>
<evidence type="ECO:0000259" key="10">
    <source>
        <dbReference type="Pfam" id="PF01757"/>
    </source>
</evidence>
<protein>
    <submittedName>
        <fullName evidence="11">Acyltransferase family protein</fullName>
        <ecNumber evidence="11">2.3.1.-</ecNumber>
    </submittedName>
</protein>
<dbReference type="GO" id="GO:0016747">
    <property type="term" value="F:acyltransferase activity, transferring groups other than amino-acyl groups"/>
    <property type="evidence" value="ECO:0007669"/>
    <property type="project" value="InterPro"/>
</dbReference>
<proteinExistence type="predicted"/>
<gene>
    <name evidence="11" type="ORF">QP372_02685</name>
</gene>
<dbReference type="Pfam" id="PF01757">
    <property type="entry name" value="Acyl_transf_3"/>
    <property type="match status" value="2"/>
</dbReference>
<feature type="transmembrane region" description="Helical" evidence="9">
    <location>
        <begin position="236"/>
        <end position="255"/>
    </location>
</feature>
<dbReference type="EMBL" id="JASOME010000002">
    <property type="protein sequence ID" value="MDK7063423.1"/>
    <property type="molecule type" value="Genomic_DNA"/>
</dbReference>
<evidence type="ECO:0000313" key="11">
    <source>
        <dbReference type="EMBL" id="MDK7063423.1"/>
    </source>
</evidence>
<dbReference type="PANTHER" id="PTHR23028">
    <property type="entry name" value="ACETYLTRANSFERASE"/>
    <property type="match status" value="1"/>
</dbReference>
<feature type="transmembrane region" description="Helical" evidence="9">
    <location>
        <begin position="102"/>
        <end position="120"/>
    </location>
</feature>
<keyword evidence="6 9" id="KW-0472">Membrane</keyword>
<accession>A0AAW6XX96</accession>
<feature type="region of interest" description="Disordered" evidence="8">
    <location>
        <begin position="278"/>
        <end position="299"/>
    </location>
</feature>
<keyword evidence="7 11" id="KW-0012">Acyltransferase</keyword>
<keyword evidence="2" id="KW-1003">Cell membrane</keyword>
<dbReference type="SUPFAM" id="SSF52266">
    <property type="entry name" value="SGNH hydrolase"/>
    <property type="match status" value="1"/>
</dbReference>
<feature type="transmembrane region" description="Helical" evidence="9">
    <location>
        <begin position="542"/>
        <end position="565"/>
    </location>
</feature>
<evidence type="ECO:0000256" key="9">
    <source>
        <dbReference type="SAM" id="Phobius"/>
    </source>
</evidence>
<evidence type="ECO:0000256" key="1">
    <source>
        <dbReference type="ARBA" id="ARBA00004651"/>
    </source>
</evidence>
<dbReference type="InterPro" id="IPR050879">
    <property type="entry name" value="Acyltransferase_3"/>
</dbReference>
<reference evidence="11" key="1">
    <citation type="submission" date="2023-05" db="EMBL/GenBank/DDBJ databases">
        <title>Cataloging the Phylogenetic Diversity of Human Bladder Bacteria.</title>
        <authorList>
            <person name="Du J."/>
        </authorList>
    </citation>
    <scope>NUCLEOTIDE SEQUENCE</scope>
    <source>
        <strain evidence="11">UMB6789</strain>
    </source>
</reference>
<dbReference type="EC" id="2.3.1.-" evidence="11"/>
<feature type="transmembrane region" description="Helical" evidence="9">
    <location>
        <begin position="378"/>
        <end position="395"/>
    </location>
</feature>
<evidence type="ECO:0000256" key="5">
    <source>
        <dbReference type="ARBA" id="ARBA00022989"/>
    </source>
</evidence>
<sequence>MTEINNAANTTSKRNAAIDGMRAIAVIAIVAFHLRPIVLPGGFLGVTMFLVMAGYFSTVSLLKMFETSNAQKSPATNEQTKTQTKSKIIAYLKYLLKRVKRIWPSTIGIIALSAPLMWLFSPSLLTKLQSDALTGASFTSNMAYILRKVSYFEQSGLPSPIKHLWYLGLIMQIFVFWPIILWVILKIVHSKFVRMCVTAILMLACSLANLAITLFYGDGQTIARVYYSIDTRAGEFLIGALLAMYFTWFSGRSILKIIADACRYIFGNKREKTQIEKIEDSSEIEAQNAQDKSQSSEASIPADLRAGLQINMMESDKDGEYDESNESNNEIAEEKWQQTNESDNTDNVKTDLKNKSESGKFAKIAKTLQKPLSTLQKSIIGLAALIFILWCLVKEDGSKTWIVYGGYTIFAIVCAILMWSCLQKNSICTKILEIAPLKYIGVRSFAIYIVHFPILEILNPATRTTQITLWEQAGQCVIVIIAAEVFYRIFEMPIANKHITLSISQKGDIISDNIDAKNPDLSPDLSSDTLNVKSKNIRLPFVLRRTVIVICAIVGLAIIAAPVNWNSIAQARAIQLRPELNAQDANTQNQTAQNQTAQNQTQEKNTQEKNSANTKKKTRGKRENIEKQTLPTKPSDHRILNPIAEKVPENINTKPWKIDSKRNVCTADITMVGDSVTEGAKPYLMQALPNAWIDGKVSRQIFHGAEDYQQDLVEKHPGSVVIYELGTNGPPRDESVLQNMVNVTGGKPVYFVTTRVPQPWQDETNARLRAFAAKRKNVGIIDWYGLSAGHSEFLTDDGIHLTPIGGPQYARMIRLAVCGG</sequence>
<comment type="caution">
    <text evidence="11">The sequence shown here is derived from an EMBL/GenBank/DDBJ whole genome shotgun (WGS) entry which is preliminary data.</text>
</comment>
<evidence type="ECO:0000256" key="4">
    <source>
        <dbReference type="ARBA" id="ARBA00022692"/>
    </source>
</evidence>
<dbReference type="RefSeq" id="WP_285085024.1">
    <property type="nucleotide sequence ID" value="NZ_JASOME010000002.1"/>
</dbReference>
<dbReference type="InterPro" id="IPR002656">
    <property type="entry name" value="Acyl_transf_3_dom"/>
</dbReference>
<comment type="subcellular location">
    <subcellularLocation>
        <location evidence="1">Cell membrane</location>
        <topology evidence="1">Multi-pass membrane protein</topology>
    </subcellularLocation>
</comment>
<dbReference type="GO" id="GO:0009103">
    <property type="term" value="P:lipopolysaccharide biosynthetic process"/>
    <property type="evidence" value="ECO:0007669"/>
    <property type="project" value="TreeGrafter"/>
</dbReference>
<dbReference type="GO" id="GO:0005886">
    <property type="term" value="C:plasma membrane"/>
    <property type="evidence" value="ECO:0007669"/>
    <property type="project" value="UniProtKB-SubCell"/>
</dbReference>
<keyword evidence="4 9" id="KW-0812">Transmembrane</keyword>
<evidence type="ECO:0000256" key="6">
    <source>
        <dbReference type="ARBA" id="ARBA00023136"/>
    </source>
</evidence>
<keyword evidence="3 11" id="KW-0808">Transferase</keyword>
<dbReference type="InterPro" id="IPR036514">
    <property type="entry name" value="SGNH_hydro_sf"/>
</dbReference>
<feature type="compositionally biased region" description="Polar residues" evidence="8">
    <location>
        <begin position="284"/>
        <end position="298"/>
    </location>
</feature>
<evidence type="ECO:0000256" key="7">
    <source>
        <dbReference type="ARBA" id="ARBA00023315"/>
    </source>
</evidence>
<evidence type="ECO:0000256" key="3">
    <source>
        <dbReference type="ARBA" id="ARBA00022679"/>
    </source>
</evidence>